<feature type="compositionally biased region" description="Basic and acidic residues" evidence="2">
    <location>
        <begin position="1"/>
        <end position="15"/>
    </location>
</feature>
<dbReference type="Proteomes" id="UP000652761">
    <property type="component" value="Unassembled WGS sequence"/>
</dbReference>
<dbReference type="SUPFAM" id="SSF47095">
    <property type="entry name" value="HMG-box"/>
    <property type="match status" value="1"/>
</dbReference>
<organism evidence="5 6">
    <name type="scientific">Colocasia esculenta</name>
    <name type="common">Wild taro</name>
    <name type="synonym">Arum esculentum</name>
    <dbReference type="NCBI Taxonomy" id="4460"/>
    <lineage>
        <taxon>Eukaryota</taxon>
        <taxon>Viridiplantae</taxon>
        <taxon>Streptophyta</taxon>
        <taxon>Embryophyta</taxon>
        <taxon>Tracheophyta</taxon>
        <taxon>Spermatophyta</taxon>
        <taxon>Magnoliopsida</taxon>
        <taxon>Liliopsida</taxon>
        <taxon>Araceae</taxon>
        <taxon>Aroideae</taxon>
        <taxon>Colocasieae</taxon>
        <taxon>Colocasia</taxon>
    </lineage>
</organism>
<dbReference type="InterPro" id="IPR036431">
    <property type="entry name" value="ARID_dom_sf"/>
</dbReference>
<keyword evidence="1" id="KW-0238">DNA-binding</keyword>
<name>A0A843VWM6_COLES</name>
<dbReference type="PANTHER" id="PTHR46691:SF1">
    <property type="entry name" value="AT-RICH INTERACTIVE DOMAIN-CONTAINING PROTEIN 2"/>
    <property type="match status" value="1"/>
</dbReference>
<accession>A0A843VWM6</accession>
<evidence type="ECO:0000313" key="5">
    <source>
        <dbReference type="EMBL" id="MQM01239.1"/>
    </source>
</evidence>
<keyword evidence="1" id="KW-0539">Nucleus</keyword>
<dbReference type="Pfam" id="PF00505">
    <property type="entry name" value="HMG_box"/>
    <property type="match status" value="1"/>
</dbReference>
<dbReference type="Gene3D" id="1.10.30.10">
    <property type="entry name" value="High mobility group box domain"/>
    <property type="match status" value="1"/>
</dbReference>
<dbReference type="OrthoDB" id="338531at2759"/>
<dbReference type="GO" id="GO:0003677">
    <property type="term" value="F:DNA binding"/>
    <property type="evidence" value="ECO:0007669"/>
    <property type="project" value="UniProtKB-UniRule"/>
</dbReference>
<evidence type="ECO:0000313" key="6">
    <source>
        <dbReference type="Proteomes" id="UP000652761"/>
    </source>
</evidence>
<evidence type="ECO:0000256" key="2">
    <source>
        <dbReference type="SAM" id="MobiDB-lite"/>
    </source>
</evidence>
<dbReference type="CDD" id="cd22009">
    <property type="entry name" value="HMG-box_AtHMGB9-like"/>
    <property type="match status" value="1"/>
</dbReference>
<keyword evidence="6" id="KW-1185">Reference proteome</keyword>
<proteinExistence type="predicted"/>
<dbReference type="GO" id="GO:0005634">
    <property type="term" value="C:nucleus"/>
    <property type="evidence" value="ECO:0007669"/>
    <property type="project" value="UniProtKB-UniRule"/>
</dbReference>
<dbReference type="PANTHER" id="PTHR46691">
    <property type="entry name" value="HIGH MOBILITY GROUP B PROTEIN 9"/>
    <property type="match status" value="1"/>
</dbReference>
<dbReference type="AlphaFoldDB" id="A0A843VWM6"/>
<dbReference type="SMART" id="SM00398">
    <property type="entry name" value="HMG"/>
    <property type="match status" value="1"/>
</dbReference>
<dbReference type="PROSITE" id="PS51011">
    <property type="entry name" value="ARID"/>
    <property type="match status" value="1"/>
</dbReference>
<dbReference type="Pfam" id="PF01388">
    <property type="entry name" value="ARID"/>
    <property type="match status" value="1"/>
</dbReference>
<dbReference type="PROSITE" id="PS50118">
    <property type="entry name" value="HMG_BOX_2"/>
    <property type="match status" value="1"/>
</dbReference>
<gene>
    <name evidence="5" type="ORF">Taro_033994</name>
</gene>
<evidence type="ECO:0000256" key="1">
    <source>
        <dbReference type="PROSITE-ProRule" id="PRU00267"/>
    </source>
</evidence>
<dbReference type="EMBL" id="NMUH01002642">
    <property type="protein sequence ID" value="MQM01239.1"/>
    <property type="molecule type" value="Genomic_DNA"/>
</dbReference>
<protein>
    <recommendedName>
        <fullName evidence="7">High mobility group B protein 9</fullName>
    </recommendedName>
</protein>
<evidence type="ECO:0000259" key="3">
    <source>
        <dbReference type="PROSITE" id="PS50118"/>
    </source>
</evidence>
<dbReference type="InterPro" id="IPR001606">
    <property type="entry name" value="ARID_dom"/>
</dbReference>
<feature type="domain" description="ARID" evidence="4">
    <location>
        <begin position="70"/>
        <end position="161"/>
    </location>
</feature>
<dbReference type="SMART" id="SM01014">
    <property type="entry name" value="ARID"/>
    <property type="match status" value="1"/>
</dbReference>
<dbReference type="InterPro" id="IPR045303">
    <property type="entry name" value="ARID_HMGB9-like"/>
</dbReference>
<evidence type="ECO:0008006" key="7">
    <source>
        <dbReference type="Google" id="ProtNLM"/>
    </source>
</evidence>
<feature type="domain" description="HMG box" evidence="3">
    <location>
        <begin position="330"/>
        <end position="397"/>
    </location>
</feature>
<sequence>MGKEEEKGAEGERGAQAEAGPTAGDGRCPAVEPSVAAAVETANGVPPAAVPEGHGEKVYPSPLLPHEEVARDPAGFVDALRRFHSVMGTKFMIPVIGGKELDLHLLYVEVTQRGGLEKVTVDRRWREVIAVFKFPPTTTSASFVLRKYYVSLLHHFEQVHFHRRQGPLLAPPASLHAKSPLDAAESGQQQVVRKRKRAFSGLQSKGVERFPFPASSPSLVPNSSYSSRLPGKGTATAPAHKLTLVLLLHVPAPTCFTVSGTIDGKFDQGYMVTVKMGTETLHGVLYHVPASDPSSSSCAPATYNIAACTPAGRTRRMRKRGWRGRDPAHPKPNRSAYNFFFAEKHSKLKAQFPHREREFSKMIGESWGKLTNDERMVYQDCGLKDKERYRREMEEYRERLKLAAAHVTPQTQT</sequence>
<feature type="DNA-binding region" description="HMG box" evidence="1">
    <location>
        <begin position="330"/>
        <end position="397"/>
    </location>
</feature>
<dbReference type="CDD" id="cd16872">
    <property type="entry name" value="ARID_HMGB9-like"/>
    <property type="match status" value="1"/>
</dbReference>
<feature type="region of interest" description="Disordered" evidence="2">
    <location>
        <begin position="1"/>
        <end position="35"/>
    </location>
</feature>
<comment type="caution">
    <text evidence="5">The sequence shown here is derived from an EMBL/GenBank/DDBJ whole genome shotgun (WGS) entry which is preliminary data.</text>
</comment>
<evidence type="ECO:0000259" key="4">
    <source>
        <dbReference type="PROSITE" id="PS51011"/>
    </source>
</evidence>
<reference evidence="5" key="1">
    <citation type="submission" date="2017-07" db="EMBL/GenBank/DDBJ databases">
        <title>Taro Niue Genome Assembly and Annotation.</title>
        <authorList>
            <person name="Atibalentja N."/>
            <person name="Keating K."/>
            <person name="Fields C.J."/>
        </authorList>
    </citation>
    <scope>NUCLEOTIDE SEQUENCE</scope>
    <source>
        <strain evidence="5">Niue_2</strain>
        <tissue evidence="5">Leaf</tissue>
    </source>
</reference>
<dbReference type="InterPro" id="IPR036910">
    <property type="entry name" value="HMG_box_dom_sf"/>
</dbReference>
<dbReference type="InterPro" id="IPR009071">
    <property type="entry name" value="HMG_box_dom"/>
</dbReference>
<dbReference type="SMART" id="SM00501">
    <property type="entry name" value="BRIGHT"/>
    <property type="match status" value="1"/>
</dbReference>
<dbReference type="SUPFAM" id="SSF46774">
    <property type="entry name" value="ARID-like"/>
    <property type="match status" value="1"/>
</dbReference>
<dbReference type="Gene3D" id="1.10.150.60">
    <property type="entry name" value="ARID DNA-binding domain"/>
    <property type="match status" value="1"/>
</dbReference>